<evidence type="ECO:0000313" key="8">
    <source>
        <dbReference type="Proteomes" id="UP000053815"/>
    </source>
</evidence>
<dbReference type="InterPro" id="IPR012617">
    <property type="entry name" value="AATF_C"/>
</dbReference>
<name>A0A0C9MS21_9FUNG</name>
<feature type="coiled-coil region" evidence="3">
    <location>
        <begin position="257"/>
        <end position="287"/>
    </location>
</feature>
<proteinExistence type="inferred from homology"/>
<sequence>MSKSASLASLIADLDSTAPKGNLEDVKCVKCHTHCCFNIDYDPEDILEPMNDNNDRSDQESDNEESAARDHYLSVGKSKLRSEQPLLEDPRYAGQRTSRKDIYSDDDEDDEDEEFKGFSASDNDDQDETEEDDENVDDSNDDDEDLLANAKSDEEEDDDSEADSDEEDQEEAASDAGSAQNDGEEDEINAELRRIQEEEKQMISQLSKSAQSDVEKGQHVRQQLTLWDNCLENRIRMQKVIDETNKLPQNDAYYDFLAKAEGVEKDLESAKNDLREVIDDLMDIRADLFTQNGSIDLEDVNYSTRKRHLDDDDQYLDALWHDISQINDVNKVQVAAGARLNKKFKAFDQNILSQIESTMSDKSGLIKRTQLQRADYKILGKVNVEVDKEQQEMDTGKKPDRHLNTYDVEIFDDQDFYQQQLRELIESRMVDTDDPMAIGMRWAARKQTEQKKKKKVVDRKASKGRQLRFNVHEKLQNFMAPIPVGDWHESMVEELYTSLLGQRLGGESLAE</sequence>
<comment type="similarity">
    <text evidence="1">Belongs to the AATF family.</text>
</comment>
<evidence type="ECO:0000256" key="4">
    <source>
        <dbReference type="SAM" id="MobiDB-lite"/>
    </source>
</evidence>
<evidence type="ECO:0000313" key="7">
    <source>
        <dbReference type="EMBL" id="GAN04843.1"/>
    </source>
</evidence>
<feature type="compositionally biased region" description="Acidic residues" evidence="4">
    <location>
        <begin position="153"/>
        <end position="173"/>
    </location>
</feature>
<evidence type="ECO:0000256" key="1">
    <source>
        <dbReference type="ARBA" id="ARBA00008966"/>
    </source>
</evidence>
<dbReference type="STRING" id="91626.A0A0C9MS21"/>
<protein>
    <recommendedName>
        <fullName evidence="2">Protein BFR2</fullName>
    </recommendedName>
</protein>
<organism evidence="7">
    <name type="scientific">Mucor ambiguus</name>
    <dbReference type="NCBI Taxonomy" id="91626"/>
    <lineage>
        <taxon>Eukaryota</taxon>
        <taxon>Fungi</taxon>
        <taxon>Fungi incertae sedis</taxon>
        <taxon>Mucoromycota</taxon>
        <taxon>Mucoromycotina</taxon>
        <taxon>Mucoromycetes</taxon>
        <taxon>Mucorales</taxon>
        <taxon>Mucorineae</taxon>
        <taxon>Mucoraceae</taxon>
        <taxon>Mucor</taxon>
    </lineage>
</organism>
<dbReference type="InterPro" id="IPR025160">
    <property type="entry name" value="AATF"/>
</dbReference>
<gene>
    <name evidence="7" type="ORF">MAM1_0075c04308</name>
</gene>
<dbReference type="InterPro" id="IPR039223">
    <property type="entry name" value="AATF/Bfr2"/>
</dbReference>
<feature type="region of interest" description="Disordered" evidence="4">
    <location>
        <begin position="43"/>
        <end position="187"/>
    </location>
</feature>
<feature type="compositionally biased region" description="Acidic residues" evidence="4">
    <location>
        <begin position="104"/>
        <end position="114"/>
    </location>
</feature>
<reference evidence="7" key="1">
    <citation type="submission" date="2014-09" db="EMBL/GenBank/DDBJ databases">
        <title>Draft genome sequence of an oleaginous Mucoromycotina fungus Mucor ambiguus NBRC6742.</title>
        <authorList>
            <person name="Takeda I."/>
            <person name="Yamane N."/>
            <person name="Morita T."/>
            <person name="Tamano K."/>
            <person name="Machida M."/>
            <person name="Baker S."/>
            <person name="Koike H."/>
        </authorList>
    </citation>
    <scope>NUCLEOTIDE SEQUENCE</scope>
    <source>
        <strain evidence="7">NBRC 6742</strain>
    </source>
</reference>
<dbReference type="EMBL" id="DF836364">
    <property type="protein sequence ID" value="GAN04843.1"/>
    <property type="molecule type" value="Genomic_DNA"/>
</dbReference>
<dbReference type="AlphaFoldDB" id="A0A0C9MS21"/>
<feature type="domain" description="Apoptosis-antagonizing transcription factor C-terminal" evidence="5">
    <location>
        <begin position="417"/>
        <end position="500"/>
    </location>
</feature>
<dbReference type="Pfam" id="PF13339">
    <property type="entry name" value="AATF-Che1"/>
    <property type="match status" value="1"/>
</dbReference>
<evidence type="ECO:0000256" key="3">
    <source>
        <dbReference type="SAM" id="Coils"/>
    </source>
</evidence>
<dbReference type="GO" id="GO:0000462">
    <property type="term" value="P:maturation of SSU-rRNA from tricistronic rRNA transcript (SSU-rRNA, 5.8S rRNA, LSU-rRNA)"/>
    <property type="evidence" value="ECO:0007669"/>
    <property type="project" value="TreeGrafter"/>
</dbReference>
<dbReference type="PANTHER" id="PTHR15565:SF0">
    <property type="entry name" value="PROTEIN AATF"/>
    <property type="match status" value="1"/>
</dbReference>
<dbReference type="GO" id="GO:0005730">
    <property type="term" value="C:nucleolus"/>
    <property type="evidence" value="ECO:0007669"/>
    <property type="project" value="TreeGrafter"/>
</dbReference>
<accession>A0A0C9MS21</accession>
<evidence type="ECO:0000259" key="5">
    <source>
        <dbReference type="Pfam" id="PF08164"/>
    </source>
</evidence>
<dbReference type="Proteomes" id="UP000053815">
    <property type="component" value="Unassembled WGS sequence"/>
</dbReference>
<dbReference type="OrthoDB" id="5783963at2759"/>
<dbReference type="Pfam" id="PF08164">
    <property type="entry name" value="TRAUB"/>
    <property type="match status" value="1"/>
</dbReference>
<evidence type="ECO:0000259" key="6">
    <source>
        <dbReference type="Pfam" id="PF13339"/>
    </source>
</evidence>
<feature type="domain" description="AATF leucine zipper-containing" evidence="6">
    <location>
        <begin position="213"/>
        <end position="328"/>
    </location>
</feature>
<dbReference type="PANTHER" id="PTHR15565">
    <property type="entry name" value="AATF PROTEIN APOPTOSIS ANTAGONIZING TRANSCRIPTION FACTOR"/>
    <property type="match status" value="1"/>
</dbReference>
<keyword evidence="8" id="KW-1185">Reference proteome</keyword>
<evidence type="ECO:0000256" key="2">
    <source>
        <dbReference type="ARBA" id="ARBA00013850"/>
    </source>
</evidence>
<feature type="compositionally biased region" description="Acidic residues" evidence="4">
    <location>
        <begin position="122"/>
        <end position="146"/>
    </location>
</feature>
<keyword evidence="3" id="KW-0175">Coiled coil</keyword>